<gene>
    <name evidence="9" type="ORF">EDD40_5703</name>
</gene>
<feature type="domain" description="GH18" evidence="8">
    <location>
        <begin position="236"/>
        <end position="513"/>
    </location>
</feature>
<dbReference type="SMART" id="SM00637">
    <property type="entry name" value="CBD_II"/>
    <property type="match status" value="1"/>
</dbReference>
<keyword evidence="5" id="KW-0732">Signal</keyword>
<evidence type="ECO:0000256" key="2">
    <source>
        <dbReference type="ARBA" id="ARBA00023295"/>
    </source>
</evidence>
<keyword evidence="3" id="KW-0624">Polysaccharide degradation</keyword>
<dbReference type="Proteomes" id="UP000268727">
    <property type="component" value="Unassembled WGS sequence"/>
</dbReference>
<dbReference type="InterPro" id="IPR013783">
    <property type="entry name" value="Ig-like_fold"/>
</dbReference>
<feature type="domain" description="CBM2" evidence="7">
    <location>
        <begin position="29"/>
        <end position="136"/>
    </location>
</feature>
<dbReference type="PANTHER" id="PTHR42976">
    <property type="entry name" value="BIFUNCTIONAL CHITINASE/LYSOZYME-RELATED"/>
    <property type="match status" value="1"/>
</dbReference>
<dbReference type="PANTHER" id="PTHR42976:SF1">
    <property type="entry name" value="GH18 DOMAIN-CONTAINING PROTEIN-RELATED"/>
    <property type="match status" value="1"/>
</dbReference>
<feature type="compositionally biased region" description="Polar residues" evidence="4">
    <location>
        <begin position="214"/>
        <end position="233"/>
    </location>
</feature>
<evidence type="ECO:0000256" key="1">
    <source>
        <dbReference type="ARBA" id="ARBA00023277"/>
    </source>
</evidence>
<evidence type="ECO:0000256" key="5">
    <source>
        <dbReference type="SAM" id="SignalP"/>
    </source>
</evidence>
<dbReference type="PROSITE" id="PS51173">
    <property type="entry name" value="CBM2"/>
    <property type="match status" value="1"/>
</dbReference>
<keyword evidence="1" id="KW-0119">Carbohydrate metabolism</keyword>
<accession>A0A3N1HCR0</accession>
<dbReference type="PROSITE" id="PS50853">
    <property type="entry name" value="FN3"/>
    <property type="match status" value="1"/>
</dbReference>
<dbReference type="GO" id="GO:0000272">
    <property type="term" value="P:polysaccharide catabolic process"/>
    <property type="evidence" value="ECO:0007669"/>
    <property type="project" value="UniProtKB-KW"/>
</dbReference>
<dbReference type="SUPFAM" id="SSF51445">
    <property type="entry name" value="(Trans)glycosidases"/>
    <property type="match status" value="1"/>
</dbReference>
<organism evidence="9 10">
    <name type="scientific">Saccharothrix texasensis</name>
    <dbReference type="NCBI Taxonomy" id="103734"/>
    <lineage>
        <taxon>Bacteria</taxon>
        <taxon>Bacillati</taxon>
        <taxon>Actinomycetota</taxon>
        <taxon>Actinomycetes</taxon>
        <taxon>Pseudonocardiales</taxon>
        <taxon>Pseudonocardiaceae</taxon>
        <taxon>Saccharothrix</taxon>
    </lineage>
</organism>
<dbReference type="InterPro" id="IPR008965">
    <property type="entry name" value="CBM2/CBM3_carb-bd_dom_sf"/>
</dbReference>
<feature type="signal peptide" evidence="5">
    <location>
        <begin position="1"/>
        <end position="32"/>
    </location>
</feature>
<dbReference type="InterPro" id="IPR036116">
    <property type="entry name" value="FN3_sf"/>
</dbReference>
<dbReference type="Pfam" id="PF00553">
    <property type="entry name" value="CBM_2"/>
    <property type="match status" value="1"/>
</dbReference>
<dbReference type="RefSeq" id="WP_123745613.1">
    <property type="nucleotide sequence ID" value="NZ_RJKM01000001.1"/>
</dbReference>
<dbReference type="InterPro" id="IPR003961">
    <property type="entry name" value="FN3_dom"/>
</dbReference>
<keyword evidence="2" id="KW-0326">Glycosidase</keyword>
<dbReference type="InterPro" id="IPR001919">
    <property type="entry name" value="CBD2"/>
</dbReference>
<comment type="caution">
    <text evidence="9">The sequence shown here is derived from an EMBL/GenBank/DDBJ whole genome shotgun (WGS) entry which is preliminary data.</text>
</comment>
<dbReference type="Pfam" id="PF00041">
    <property type="entry name" value="fn3"/>
    <property type="match status" value="1"/>
</dbReference>
<dbReference type="CDD" id="cd06543">
    <property type="entry name" value="GH18_PF-ChiA-like"/>
    <property type="match status" value="1"/>
</dbReference>
<feature type="chain" id="PRO_5018328314" evidence="5">
    <location>
        <begin position="33"/>
        <end position="524"/>
    </location>
</feature>
<dbReference type="Gene3D" id="2.60.40.290">
    <property type="match status" value="1"/>
</dbReference>
<evidence type="ECO:0000259" key="6">
    <source>
        <dbReference type="PROSITE" id="PS50853"/>
    </source>
</evidence>
<dbReference type="OrthoDB" id="99456at2"/>
<proteinExistence type="predicted"/>
<evidence type="ECO:0000259" key="7">
    <source>
        <dbReference type="PROSITE" id="PS51173"/>
    </source>
</evidence>
<dbReference type="PROSITE" id="PS51910">
    <property type="entry name" value="GH18_2"/>
    <property type="match status" value="1"/>
</dbReference>
<dbReference type="InterPro" id="IPR012291">
    <property type="entry name" value="CBM2_carb-bd_dom_sf"/>
</dbReference>
<dbReference type="AlphaFoldDB" id="A0A3N1HCR0"/>
<feature type="domain" description="Fibronectin type-III" evidence="6">
    <location>
        <begin position="146"/>
        <end position="231"/>
    </location>
</feature>
<name>A0A3N1HCR0_9PSEU</name>
<feature type="region of interest" description="Disordered" evidence="4">
    <location>
        <begin position="214"/>
        <end position="238"/>
    </location>
</feature>
<dbReference type="InterPro" id="IPR001223">
    <property type="entry name" value="Glyco_hydro18_cat"/>
</dbReference>
<protein>
    <submittedName>
        <fullName evidence="9">Fibronectin type III domain protein</fullName>
    </submittedName>
</protein>
<dbReference type="SUPFAM" id="SSF49265">
    <property type="entry name" value="Fibronectin type III"/>
    <property type="match status" value="1"/>
</dbReference>
<evidence type="ECO:0000256" key="4">
    <source>
        <dbReference type="SAM" id="MobiDB-lite"/>
    </source>
</evidence>
<dbReference type="EMBL" id="RJKM01000001">
    <property type="protein sequence ID" value="ROP40295.1"/>
    <property type="molecule type" value="Genomic_DNA"/>
</dbReference>
<evidence type="ECO:0000259" key="8">
    <source>
        <dbReference type="PROSITE" id="PS51910"/>
    </source>
</evidence>
<reference evidence="9 10" key="1">
    <citation type="submission" date="2018-11" db="EMBL/GenBank/DDBJ databases">
        <title>Sequencing the genomes of 1000 actinobacteria strains.</title>
        <authorList>
            <person name="Klenk H.-P."/>
        </authorList>
    </citation>
    <scope>NUCLEOTIDE SEQUENCE [LARGE SCALE GENOMIC DNA]</scope>
    <source>
        <strain evidence="9 10">DSM 44231</strain>
    </source>
</reference>
<sequence>MSRRALSRRTSALLAAGAIAVGSLIVGPAAQAAPGVTATFAKTQDWGTGFEAKFTVANGGPSAISSWRIEFDLPAGTSLGSYWDALVTRTGDHYVASNREYNGALGVGASASFGFVGTGSGAPLNCTVNGAPCTGGGGGDTVAPGAPGSLRVTGTTSNSVSLSWTASTDNVGVTAYDVYRGTSVATTVTGTTATVTGLNASTAYTFAVRARDAASNTSGPSNQVSATTQPGTNPTGGRGAPYLFLGWGNPPAPATIMSATGVKWFTMAFVLSSGGCNPAWDGNRPLAGGIDAQAIQQIRAAGGDVVPSFGGWSGNKLGPNCSTPQALAGAYQQVINAYGLKAIDIDIENTDEFENAAVQDRILEALKIVKAANPGIQTIVTFGTTTTGPNSWGNRLIERAAAIGAGVDVFTIMPFDFGSSNIGTDTINAATGLKNKLKTTFGWSDAQAFGHVGISGMNGLSDQREVTTAQTWTQLRDWSKSNGLARFAFWAVNRDRGGCDGQVSSTCSGIPQADWEFTRITAGF</sequence>
<evidence type="ECO:0000256" key="3">
    <source>
        <dbReference type="ARBA" id="ARBA00023326"/>
    </source>
</evidence>
<evidence type="ECO:0000313" key="9">
    <source>
        <dbReference type="EMBL" id="ROP40295.1"/>
    </source>
</evidence>
<keyword evidence="2" id="KW-0378">Hydrolase</keyword>
<dbReference type="Gene3D" id="3.20.20.80">
    <property type="entry name" value="Glycosidases"/>
    <property type="match status" value="1"/>
</dbReference>
<dbReference type="SUPFAM" id="SSF49384">
    <property type="entry name" value="Carbohydrate-binding domain"/>
    <property type="match status" value="1"/>
</dbReference>
<keyword evidence="10" id="KW-1185">Reference proteome</keyword>
<evidence type="ECO:0000313" key="10">
    <source>
        <dbReference type="Proteomes" id="UP000268727"/>
    </source>
</evidence>
<dbReference type="CDD" id="cd00063">
    <property type="entry name" value="FN3"/>
    <property type="match status" value="1"/>
</dbReference>
<dbReference type="InterPro" id="IPR017853">
    <property type="entry name" value="GH"/>
</dbReference>
<dbReference type="InterPro" id="IPR052750">
    <property type="entry name" value="GH18_Chitinase"/>
</dbReference>
<dbReference type="GO" id="GO:0004553">
    <property type="term" value="F:hydrolase activity, hydrolyzing O-glycosyl compounds"/>
    <property type="evidence" value="ECO:0007669"/>
    <property type="project" value="InterPro"/>
</dbReference>
<dbReference type="Gene3D" id="2.60.40.10">
    <property type="entry name" value="Immunoglobulins"/>
    <property type="match status" value="1"/>
</dbReference>
<dbReference type="GO" id="GO:0030247">
    <property type="term" value="F:polysaccharide binding"/>
    <property type="evidence" value="ECO:0007669"/>
    <property type="project" value="UniProtKB-UniRule"/>
</dbReference>
<dbReference type="SMART" id="SM00060">
    <property type="entry name" value="FN3"/>
    <property type="match status" value="1"/>
</dbReference>